<protein>
    <submittedName>
        <fullName evidence="1">Uncharacterized protein</fullName>
    </submittedName>
</protein>
<proteinExistence type="predicted"/>
<dbReference type="RefSeq" id="WP_175034995.1">
    <property type="nucleotide sequence ID" value="NZ_CABVPW010000048.1"/>
</dbReference>
<evidence type="ECO:0000313" key="2">
    <source>
        <dbReference type="Proteomes" id="UP000494218"/>
    </source>
</evidence>
<dbReference type="Proteomes" id="UP000494218">
    <property type="component" value="Unassembled WGS sequence"/>
</dbReference>
<organism evidence="1 2">
    <name type="scientific">Burkholderia lata (strain ATCC 17760 / DSM 23089 / LMG 22485 / NCIMB 9086 / R18194 / 383)</name>
    <dbReference type="NCBI Taxonomy" id="482957"/>
    <lineage>
        <taxon>Bacteria</taxon>
        <taxon>Pseudomonadati</taxon>
        <taxon>Pseudomonadota</taxon>
        <taxon>Betaproteobacteria</taxon>
        <taxon>Burkholderiales</taxon>
        <taxon>Burkholderiaceae</taxon>
        <taxon>Burkholderia</taxon>
        <taxon>Burkholderia cepacia complex</taxon>
    </lineage>
</organism>
<dbReference type="AlphaFoldDB" id="A0A6P2RU76"/>
<dbReference type="EMBL" id="CABVPW010000048">
    <property type="protein sequence ID" value="VWC40479.1"/>
    <property type="molecule type" value="Genomic_DNA"/>
</dbReference>
<evidence type="ECO:0000313" key="1">
    <source>
        <dbReference type="EMBL" id="VWC40479.1"/>
    </source>
</evidence>
<accession>A0A6P2RU76</accession>
<reference evidence="1 2" key="1">
    <citation type="submission" date="2019-09" db="EMBL/GenBank/DDBJ databases">
        <authorList>
            <person name="Depoorter E."/>
        </authorList>
    </citation>
    <scope>NUCLEOTIDE SEQUENCE [LARGE SCALE GENOMIC DNA]</scope>
    <source>
        <strain evidence="1">LMG 23254</strain>
    </source>
</reference>
<gene>
    <name evidence="1" type="ORF">BLA23254_06929</name>
</gene>
<sequence>MMKLTPHEILTYLGISIPQDGLDINSHDLYLHATLLRLLGQQMRVDAIPGTELAELLAGLHGVHFGPGAVVPEPTVESTEKLRASLRVIQKSFGMAIE</sequence>
<name>A0A6P2RU76_BURL3</name>